<gene>
    <name evidence="2" type="ORF">SUBVAR_05145</name>
</gene>
<dbReference type="HOGENOM" id="CLU_1057379_0_0_9"/>
<reference evidence="2" key="1">
    <citation type="submission" date="2009-12" db="EMBL/GenBank/DDBJ databases">
        <authorList>
            <person name="Weinstock G."/>
            <person name="Sodergren E."/>
            <person name="Clifton S."/>
            <person name="Fulton L."/>
            <person name="Fulton B."/>
            <person name="Courtney L."/>
            <person name="Fronick C."/>
            <person name="Harrison M."/>
            <person name="Strong C."/>
            <person name="Farmer C."/>
            <person name="Delahaunty K."/>
            <person name="Markovic C."/>
            <person name="Hall O."/>
            <person name="Minx P."/>
            <person name="Tomlinson C."/>
            <person name="Mitreva M."/>
            <person name="Nelson J."/>
            <person name="Hou S."/>
            <person name="Wollam A."/>
            <person name="Pepin K.H."/>
            <person name="Johnson M."/>
            <person name="Bhonagiri V."/>
            <person name="Nash W.E."/>
            <person name="Warren W."/>
            <person name="Chinwalla A."/>
            <person name="Mardis E.R."/>
            <person name="Wilson R.K."/>
        </authorList>
    </citation>
    <scope>NUCLEOTIDE SEQUENCE [LARGE SCALE GENOMIC DNA]</scope>
    <source>
        <strain evidence="2">DSM 15176</strain>
    </source>
</reference>
<sequence length="280" mass="30467">MTKEEQSVALQSAARLATAMQTGIYNGRSQIVYSYGCYGYTRGGGATWHGGLDLVGLDDKFIRMPSYKGKAIQGTVTRARIVTDHCDKTWEWGWYVCVQMDAAQTPDEVNFLYFCHCKELLVQVGQKVKTGDILAIMGQTGNAAGGYDHCHLEARATATGKGLDPTAYSGTDNAVGIYGTKPATEPDKTAQDLTAVPNSQLNTIQLVSLAPLTDEQMRQADSLAETLGLTDSEHYKQLRLGDSYFAAVFSVSSGDAIKVLALAQKNGWDKLERYHSRFVG</sequence>
<dbReference type="Gene3D" id="2.70.70.10">
    <property type="entry name" value="Glucose Permease (Domain IIA)"/>
    <property type="match status" value="1"/>
</dbReference>
<dbReference type="GO" id="GO:0004222">
    <property type="term" value="F:metalloendopeptidase activity"/>
    <property type="evidence" value="ECO:0007669"/>
    <property type="project" value="TreeGrafter"/>
</dbReference>
<evidence type="ECO:0000313" key="3">
    <source>
        <dbReference type="Proteomes" id="UP000003438"/>
    </source>
</evidence>
<accession>D1PLA7</accession>
<feature type="domain" description="M23ase beta-sheet core" evidence="1">
    <location>
        <begin position="93"/>
        <end position="161"/>
    </location>
</feature>
<dbReference type="RefSeq" id="WP_007046545.1">
    <property type="nucleotide sequence ID" value="NZ_GG704769.1"/>
</dbReference>
<dbReference type="AlphaFoldDB" id="D1PLA7"/>
<organism evidence="2 3">
    <name type="scientific">Subdoligranulum variabile DSM 15176</name>
    <dbReference type="NCBI Taxonomy" id="411471"/>
    <lineage>
        <taxon>Bacteria</taxon>
        <taxon>Bacillati</taxon>
        <taxon>Bacillota</taxon>
        <taxon>Clostridia</taxon>
        <taxon>Eubacteriales</taxon>
        <taxon>Oscillospiraceae</taxon>
        <taxon>Subdoligranulum</taxon>
    </lineage>
</organism>
<evidence type="ECO:0000313" key="2">
    <source>
        <dbReference type="EMBL" id="EFB76765.1"/>
    </source>
</evidence>
<name>D1PLA7_9FIRM</name>
<dbReference type="CDD" id="cd12797">
    <property type="entry name" value="M23_peptidase"/>
    <property type="match status" value="1"/>
</dbReference>
<keyword evidence="3" id="KW-1185">Reference proteome</keyword>
<dbReference type="Proteomes" id="UP000003438">
    <property type="component" value="Unassembled WGS sequence"/>
</dbReference>
<comment type="caution">
    <text evidence="2">The sequence shown here is derived from an EMBL/GenBank/DDBJ whole genome shotgun (WGS) entry which is preliminary data.</text>
</comment>
<dbReference type="STRING" id="411471.SUBVAR_05145"/>
<dbReference type="InterPro" id="IPR016047">
    <property type="entry name" value="M23ase_b-sheet_dom"/>
</dbReference>
<evidence type="ECO:0000259" key="1">
    <source>
        <dbReference type="Pfam" id="PF01551"/>
    </source>
</evidence>
<dbReference type="PANTHER" id="PTHR21666:SF270">
    <property type="entry name" value="MUREIN HYDROLASE ACTIVATOR ENVC"/>
    <property type="match status" value="1"/>
</dbReference>
<dbReference type="InterPro" id="IPR011055">
    <property type="entry name" value="Dup_hybrid_motif"/>
</dbReference>
<dbReference type="PANTHER" id="PTHR21666">
    <property type="entry name" value="PEPTIDASE-RELATED"/>
    <property type="match status" value="1"/>
</dbReference>
<dbReference type="InterPro" id="IPR050570">
    <property type="entry name" value="Cell_wall_metabolism_enzyme"/>
</dbReference>
<proteinExistence type="predicted"/>
<dbReference type="EMBL" id="ACBY02000020">
    <property type="protein sequence ID" value="EFB76765.1"/>
    <property type="molecule type" value="Genomic_DNA"/>
</dbReference>
<protein>
    <submittedName>
        <fullName evidence="2">Peptidase, M23 family</fullName>
    </submittedName>
</protein>
<dbReference type="eggNOG" id="COG0739">
    <property type="taxonomic scope" value="Bacteria"/>
</dbReference>
<dbReference type="SUPFAM" id="SSF51261">
    <property type="entry name" value="Duplicated hybrid motif"/>
    <property type="match status" value="1"/>
</dbReference>
<dbReference type="Pfam" id="PF01551">
    <property type="entry name" value="Peptidase_M23"/>
    <property type="match status" value="1"/>
</dbReference>